<dbReference type="Proteomes" id="UP001056730">
    <property type="component" value="Chromosome"/>
</dbReference>
<sequence length="73" mass="8495">MKNTKILIRELRDEYLNICKKIAAAKFALKTLPFDEQEKSDLQTQIWGMESYANKLVDRASYAAKNNKENLND</sequence>
<protein>
    <submittedName>
        <fullName evidence="1">Uncharacterized protein</fullName>
    </submittedName>
</protein>
<dbReference type="RefSeq" id="WP_165714617.1">
    <property type="nucleotide sequence ID" value="NZ_CP086395.1"/>
</dbReference>
<reference evidence="1" key="1">
    <citation type="journal article" date="2022" name="Front. Microbiol.">
        <title>Feed Insects as a Reservoir of Granadaene-Producing Lactococci.</title>
        <authorList>
            <person name="Neuzil-Bunesova V."/>
            <person name="Ramirez Garcia A."/>
            <person name="Modrackova N."/>
            <person name="Makovska M."/>
            <person name="Sabolova M."/>
            <person name="Sproer C."/>
            <person name="Bunk B."/>
            <person name="Blom J."/>
            <person name="Schwab C."/>
        </authorList>
    </citation>
    <scope>NUCLEOTIDE SEQUENCE</scope>
    <source>
        <strain evidence="1">I4/6O</strain>
    </source>
</reference>
<evidence type="ECO:0000313" key="1">
    <source>
        <dbReference type="EMBL" id="USJ19566.1"/>
    </source>
</evidence>
<organism evidence="1 2">
    <name type="scientific">Lactococcus formosensis</name>
    <dbReference type="NCBI Taxonomy" id="1281486"/>
    <lineage>
        <taxon>Bacteria</taxon>
        <taxon>Bacillati</taxon>
        <taxon>Bacillota</taxon>
        <taxon>Bacilli</taxon>
        <taxon>Lactobacillales</taxon>
        <taxon>Streptococcaceae</taxon>
        <taxon>Lactococcus</taxon>
    </lineage>
</organism>
<name>A0A9Q8Y0J1_9LACT</name>
<evidence type="ECO:0000313" key="2">
    <source>
        <dbReference type="Proteomes" id="UP001056730"/>
    </source>
</evidence>
<gene>
    <name evidence="1" type="ORF">LMK00_06935</name>
</gene>
<dbReference type="AlphaFoldDB" id="A0A9Q8Y0J1"/>
<dbReference type="KEGG" id="lfo:LMK00_06935"/>
<dbReference type="EMBL" id="CP086395">
    <property type="protein sequence ID" value="USJ19566.1"/>
    <property type="molecule type" value="Genomic_DNA"/>
</dbReference>
<proteinExistence type="predicted"/>
<accession>A0A9Q8Y0J1</accession>